<proteinExistence type="inferred from homology"/>
<comment type="similarity">
    <text evidence="2">Belongs to the TsaE family.</text>
</comment>
<evidence type="ECO:0000256" key="6">
    <source>
        <dbReference type="ARBA" id="ARBA00022723"/>
    </source>
</evidence>
<keyword evidence="4" id="KW-0963">Cytoplasm</keyword>
<dbReference type="SUPFAM" id="SSF52540">
    <property type="entry name" value="P-loop containing nucleoside triphosphate hydrolases"/>
    <property type="match status" value="1"/>
</dbReference>
<dbReference type="GO" id="GO:0002949">
    <property type="term" value="P:tRNA threonylcarbamoyladenosine modification"/>
    <property type="evidence" value="ECO:0007669"/>
    <property type="project" value="InterPro"/>
</dbReference>
<dbReference type="InterPro" id="IPR027417">
    <property type="entry name" value="P-loop_NTPase"/>
</dbReference>
<dbReference type="PANTHER" id="PTHR33540">
    <property type="entry name" value="TRNA THREONYLCARBAMOYLADENOSINE BIOSYNTHESIS PROTEIN TSAE"/>
    <property type="match status" value="1"/>
</dbReference>
<keyword evidence="12" id="KW-1185">Reference proteome</keyword>
<evidence type="ECO:0000256" key="8">
    <source>
        <dbReference type="ARBA" id="ARBA00022840"/>
    </source>
</evidence>
<keyword evidence="7" id="KW-0547">Nucleotide-binding</keyword>
<evidence type="ECO:0000256" key="1">
    <source>
        <dbReference type="ARBA" id="ARBA00004496"/>
    </source>
</evidence>
<dbReference type="GO" id="GO:0046872">
    <property type="term" value="F:metal ion binding"/>
    <property type="evidence" value="ECO:0007669"/>
    <property type="project" value="UniProtKB-KW"/>
</dbReference>
<sequence>MDITVNNINELPLISAQILNYIADYRVILFFAPMGAGKTTLINELCKQLGVTDQPSSPTFSIVNEYQSVNGAVYHFDFYRLKDEQEAYDLGYEDYFFSGNYCFVEWPEKISNLLPSVAVSVFISVLADGTRKIVLQKGLS</sequence>
<evidence type="ECO:0000256" key="2">
    <source>
        <dbReference type="ARBA" id="ARBA00007599"/>
    </source>
</evidence>
<dbReference type="InterPro" id="IPR003442">
    <property type="entry name" value="T6A_TsaE"/>
</dbReference>
<keyword evidence="9" id="KW-0460">Magnesium</keyword>
<evidence type="ECO:0000256" key="9">
    <source>
        <dbReference type="ARBA" id="ARBA00022842"/>
    </source>
</evidence>
<dbReference type="EMBL" id="FOAF01000007">
    <property type="protein sequence ID" value="SEM11054.1"/>
    <property type="molecule type" value="Genomic_DNA"/>
</dbReference>
<reference evidence="12" key="1">
    <citation type="submission" date="2016-10" db="EMBL/GenBank/DDBJ databases">
        <authorList>
            <person name="Varghese N."/>
            <person name="Submissions S."/>
        </authorList>
    </citation>
    <scope>NUCLEOTIDE SEQUENCE [LARGE SCALE GENOMIC DNA]</scope>
    <source>
        <strain evidence="12">DSM 18733</strain>
    </source>
</reference>
<dbReference type="NCBIfam" id="TIGR00150">
    <property type="entry name" value="T6A_YjeE"/>
    <property type="match status" value="1"/>
</dbReference>
<evidence type="ECO:0000256" key="7">
    <source>
        <dbReference type="ARBA" id="ARBA00022741"/>
    </source>
</evidence>
<dbReference type="Pfam" id="PF02367">
    <property type="entry name" value="TsaE"/>
    <property type="match status" value="1"/>
</dbReference>
<protein>
    <recommendedName>
        <fullName evidence="3">tRNA threonylcarbamoyladenosine biosynthesis protein TsaE</fullName>
    </recommendedName>
    <alternativeName>
        <fullName evidence="10">t(6)A37 threonylcarbamoyladenosine biosynthesis protein TsaE</fullName>
    </alternativeName>
</protein>
<dbReference type="STRING" id="407022.SAMN05661044_04279"/>
<organism evidence="11 12">
    <name type="scientific">Olivibacter domesticus</name>
    <name type="common">Pseudosphingobacterium domesticum</name>
    <dbReference type="NCBI Taxonomy" id="407022"/>
    <lineage>
        <taxon>Bacteria</taxon>
        <taxon>Pseudomonadati</taxon>
        <taxon>Bacteroidota</taxon>
        <taxon>Sphingobacteriia</taxon>
        <taxon>Sphingobacteriales</taxon>
        <taxon>Sphingobacteriaceae</taxon>
        <taxon>Olivibacter</taxon>
    </lineage>
</organism>
<dbReference type="PANTHER" id="PTHR33540:SF2">
    <property type="entry name" value="TRNA THREONYLCARBAMOYLADENOSINE BIOSYNTHESIS PROTEIN TSAE"/>
    <property type="match status" value="1"/>
</dbReference>
<evidence type="ECO:0000256" key="4">
    <source>
        <dbReference type="ARBA" id="ARBA00022490"/>
    </source>
</evidence>
<evidence type="ECO:0000256" key="5">
    <source>
        <dbReference type="ARBA" id="ARBA00022694"/>
    </source>
</evidence>
<keyword evidence="5" id="KW-0819">tRNA processing</keyword>
<evidence type="ECO:0000313" key="12">
    <source>
        <dbReference type="Proteomes" id="UP000199421"/>
    </source>
</evidence>
<keyword evidence="8" id="KW-0067">ATP-binding</keyword>
<comment type="subcellular location">
    <subcellularLocation>
        <location evidence="1">Cytoplasm</location>
    </subcellularLocation>
</comment>
<dbReference type="OrthoDB" id="9815896at2"/>
<evidence type="ECO:0000256" key="3">
    <source>
        <dbReference type="ARBA" id="ARBA00019010"/>
    </source>
</evidence>
<dbReference type="Gene3D" id="3.40.50.300">
    <property type="entry name" value="P-loop containing nucleotide triphosphate hydrolases"/>
    <property type="match status" value="1"/>
</dbReference>
<evidence type="ECO:0000256" key="10">
    <source>
        <dbReference type="ARBA" id="ARBA00032441"/>
    </source>
</evidence>
<gene>
    <name evidence="11" type="ORF">SAMN05661044_04279</name>
</gene>
<name>A0A1H7VPV5_OLID1</name>
<dbReference type="AlphaFoldDB" id="A0A1H7VPV5"/>
<dbReference type="GO" id="GO:0005524">
    <property type="term" value="F:ATP binding"/>
    <property type="evidence" value="ECO:0007669"/>
    <property type="project" value="UniProtKB-KW"/>
</dbReference>
<dbReference type="RefSeq" id="WP_093328677.1">
    <property type="nucleotide sequence ID" value="NZ_FOAF01000007.1"/>
</dbReference>
<dbReference type="Proteomes" id="UP000199421">
    <property type="component" value="Unassembled WGS sequence"/>
</dbReference>
<accession>A0A1H7VPV5</accession>
<keyword evidence="6" id="KW-0479">Metal-binding</keyword>
<dbReference type="GO" id="GO:0005737">
    <property type="term" value="C:cytoplasm"/>
    <property type="evidence" value="ECO:0007669"/>
    <property type="project" value="UniProtKB-SubCell"/>
</dbReference>
<evidence type="ECO:0000313" key="11">
    <source>
        <dbReference type="EMBL" id="SEM11054.1"/>
    </source>
</evidence>